<organism evidence="2 3">
    <name type="scientific">Flavivirga rizhaonensis</name>
    <dbReference type="NCBI Taxonomy" id="2559571"/>
    <lineage>
        <taxon>Bacteria</taxon>
        <taxon>Pseudomonadati</taxon>
        <taxon>Bacteroidota</taxon>
        <taxon>Flavobacteriia</taxon>
        <taxon>Flavobacteriales</taxon>
        <taxon>Flavobacteriaceae</taxon>
        <taxon>Flavivirga</taxon>
    </lineage>
</organism>
<dbReference type="EMBL" id="SRSO01000004">
    <property type="protein sequence ID" value="TGV03942.1"/>
    <property type="molecule type" value="Genomic_DNA"/>
</dbReference>
<dbReference type="Pfam" id="PF13480">
    <property type="entry name" value="Acetyltransf_6"/>
    <property type="match status" value="1"/>
</dbReference>
<protein>
    <submittedName>
        <fullName evidence="2">GNAT family N-acetyltransferase</fullName>
    </submittedName>
</protein>
<dbReference type="SUPFAM" id="SSF55729">
    <property type="entry name" value="Acyl-CoA N-acyltransferases (Nat)"/>
    <property type="match status" value="1"/>
</dbReference>
<dbReference type="GO" id="GO:0016740">
    <property type="term" value="F:transferase activity"/>
    <property type="evidence" value="ECO:0007669"/>
    <property type="project" value="UniProtKB-KW"/>
</dbReference>
<dbReference type="Gene3D" id="3.40.630.30">
    <property type="match status" value="1"/>
</dbReference>
<dbReference type="Proteomes" id="UP000307602">
    <property type="component" value="Unassembled WGS sequence"/>
</dbReference>
<dbReference type="InterPro" id="IPR016181">
    <property type="entry name" value="Acyl_CoA_acyltransferase"/>
</dbReference>
<keyword evidence="2" id="KW-0808">Transferase</keyword>
<keyword evidence="3" id="KW-1185">Reference proteome</keyword>
<proteinExistence type="predicted"/>
<gene>
    <name evidence="2" type="ORF">EM932_03880</name>
</gene>
<dbReference type="InterPro" id="IPR038740">
    <property type="entry name" value="BioF2-like_GNAT_dom"/>
</dbReference>
<evidence type="ECO:0000313" key="2">
    <source>
        <dbReference type="EMBL" id="TGV03942.1"/>
    </source>
</evidence>
<evidence type="ECO:0000313" key="3">
    <source>
        <dbReference type="Proteomes" id="UP000307602"/>
    </source>
</evidence>
<dbReference type="AlphaFoldDB" id="A0A4S1E204"/>
<feature type="domain" description="BioF2-like acetyltransferase" evidence="1">
    <location>
        <begin position="123"/>
        <end position="273"/>
    </location>
</feature>
<dbReference type="OrthoDB" id="1422531at2"/>
<sequence length="335" mass="40507">MANSPYLLNTFKSIWLNHFNSGRAPLEFSFVDILTFIKHKKLPVYYNAGKTNTKGINYKLSNLLLSDYKDKVFIIYDVPEFNKGNWEKNHKMGCYKIKQYPGYICDLINYTSLEEYMLEEISRKSRYKLNSYKRKLEASYNIHYQMYLDDITPEMYETIFNDFQHLLKKRFLDKRTVNNNLNPDEWAFYKDVTLPMMLNNEAGIFVVYDTNKPIAITLLNFSKNAMFDTIRTFDIDYAKYRLGSVSIMKQIDWCIKNNIKILDFSKGYFEYKERWANKPYWFEYHIYFDKKSIKAKILALFYKNFFAFKLYLRKKQLTNFVHEINFILHKKRYAE</sequence>
<dbReference type="RefSeq" id="WP_135875695.1">
    <property type="nucleotide sequence ID" value="NZ_SRSO01000004.1"/>
</dbReference>
<comment type="caution">
    <text evidence="2">The sequence shown here is derived from an EMBL/GenBank/DDBJ whole genome shotgun (WGS) entry which is preliminary data.</text>
</comment>
<name>A0A4S1E204_9FLAO</name>
<accession>A0A4S1E204</accession>
<evidence type="ECO:0000259" key="1">
    <source>
        <dbReference type="Pfam" id="PF13480"/>
    </source>
</evidence>
<reference evidence="2 3" key="1">
    <citation type="submission" date="2019-04" db="EMBL/GenBank/DDBJ databases">
        <authorList>
            <person name="Liu A."/>
        </authorList>
    </citation>
    <scope>NUCLEOTIDE SEQUENCE [LARGE SCALE GENOMIC DNA]</scope>
    <source>
        <strain evidence="2 3">RZ03</strain>
    </source>
</reference>